<keyword evidence="4" id="KW-1185">Reference proteome</keyword>
<organism evidence="3 4">
    <name type="scientific">Gemmatimonas phototrophica</name>
    <dbReference type="NCBI Taxonomy" id="1379270"/>
    <lineage>
        <taxon>Bacteria</taxon>
        <taxon>Pseudomonadati</taxon>
        <taxon>Gemmatimonadota</taxon>
        <taxon>Gemmatimonadia</taxon>
        <taxon>Gemmatimonadales</taxon>
        <taxon>Gemmatimonadaceae</taxon>
        <taxon>Gemmatimonas</taxon>
    </lineage>
</organism>
<keyword evidence="2" id="KW-0732">Signal</keyword>
<dbReference type="KEGG" id="gph:GEMMAAP_02200"/>
<evidence type="ECO:0000256" key="1">
    <source>
        <dbReference type="SAM" id="MobiDB-lite"/>
    </source>
</evidence>
<proteinExistence type="predicted"/>
<sequence>MLTPRRALVYRVATGFSAWALLAACGDARPERSAAIDSALSRDLTLASSATPNVAIGDTAVSNSPSAPLPLPDAPRPSPRPTVAVPSPAPAAPRTPRPAPAPLPAPTAAIPAPTPAPTPVAEAPTPAPVPRGRMIGEGVQLSGATNAAICSLANRPGDRFVVSLDREVTSPDGALLAAGTPVLVELARVDSTTGEMSFRLRGVQVDGEFYPAQGTVRVVDGAVTERKVSKGGSDQGKVITGAIIGGILGRVMGGGTKGAVIGAAGGAAAGTIAAARNNTIERCLSAGATLSTTLTAPLVLTPSSL</sequence>
<feature type="chain" id="PRO_5007506555" description="Glycine zipper 2TM domain-containing protein" evidence="2">
    <location>
        <begin position="24"/>
        <end position="305"/>
    </location>
</feature>
<protein>
    <recommendedName>
        <fullName evidence="5">Glycine zipper 2TM domain-containing protein</fullName>
    </recommendedName>
</protein>
<dbReference type="PRINTS" id="PR01217">
    <property type="entry name" value="PRICHEXTENSN"/>
</dbReference>
<gene>
    <name evidence="3" type="ORF">GEMMAAP_02200</name>
</gene>
<dbReference type="eggNOG" id="ENOG50342TN">
    <property type="taxonomic scope" value="Bacteria"/>
</dbReference>
<reference evidence="3 4" key="2">
    <citation type="journal article" date="2016" name="Environ. Microbiol. Rep.">
        <title>Metagenomic evidence for the presence of phototrophic Gemmatimonadetes bacteria in diverse environments.</title>
        <authorList>
            <person name="Zeng Y."/>
            <person name="Baumbach J."/>
            <person name="Barbosa E.G."/>
            <person name="Azevedo V."/>
            <person name="Zhang C."/>
            <person name="Koblizek M."/>
        </authorList>
    </citation>
    <scope>NUCLEOTIDE SEQUENCE [LARGE SCALE GENOMIC DNA]</scope>
    <source>
        <strain evidence="3 4">AP64</strain>
    </source>
</reference>
<accession>A0A143BG14</accession>
<dbReference type="AlphaFoldDB" id="A0A143BG14"/>
<dbReference type="STRING" id="1379270.GEMMAAP_02200"/>
<feature type="compositionally biased region" description="Pro residues" evidence="1">
    <location>
        <begin position="67"/>
        <end position="80"/>
    </location>
</feature>
<dbReference type="PROSITE" id="PS51257">
    <property type="entry name" value="PROKAR_LIPOPROTEIN"/>
    <property type="match status" value="1"/>
</dbReference>
<feature type="region of interest" description="Disordered" evidence="1">
    <location>
        <begin position="57"/>
        <end position="131"/>
    </location>
</feature>
<feature type="compositionally biased region" description="Pro residues" evidence="1">
    <location>
        <begin position="87"/>
        <end position="105"/>
    </location>
</feature>
<evidence type="ECO:0008006" key="5">
    <source>
        <dbReference type="Google" id="ProtNLM"/>
    </source>
</evidence>
<evidence type="ECO:0000313" key="3">
    <source>
        <dbReference type="EMBL" id="AMW03967.1"/>
    </source>
</evidence>
<evidence type="ECO:0000313" key="4">
    <source>
        <dbReference type="Proteomes" id="UP000076404"/>
    </source>
</evidence>
<dbReference type="Proteomes" id="UP000076404">
    <property type="component" value="Chromosome"/>
</dbReference>
<reference evidence="3 4" key="1">
    <citation type="journal article" date="2014" name="Proc. Natl. Acad. Sci. U.S.A.">
        <title>Functional type 2 photosynthetic reaction centers found in the rare bacterial phylum Gemmatimonadetes.</title>
        <authorList>
            <person name="Zeng Y."/>
            <person name="Feng F."/>
            <person name="Medova H."/>
            <person name="Dean J."/>
            <person name="Koblizek M."/>
        </authorList>
    </citation>
    <scope>NUCLEOTIDE SEQUENCE [LARGE SCALE GENOMIC DNA]</scope>
    <source>
        <strain evidence="3 4">AP64</strain>
    </source>
</reference>
<name>A0A143BG14_9BACT</name>
<evidence type="ECO:0000256" key="2">
    <source>
        <dbReference type="SAM" id="SignalP"/>
    </source>
</evidence>
<feature type="signal peptide" evidence="2">
    <location>
        <begin position="1"/>
        <end position="23"/>
    </location>
</feature>
<dbReference type="EMBL" id="CP011454">
    <property type="protein sequence ID" value="AMW03967.1"/>
    <property type="molecule type" value="Genomic_DNA"/>
</dbReference>